<sequence length="610" mass="69176">MKISQKIQQSTKEGKVWWSFEYFPPRTAQGLQNLLDRIERMRGLGPEFIDITWNAGGRTSDLTTELVKTCQSTIGIETCMHLTCTNMPSEKVDIALREAKLSGCRNILALRGDPPAGKDDWEAVEGGFEHGVDLVRYIRKEYGNYFDIAVAGYPQTHTLPPEERAQEMTYLKEKVEAGADFIFTQMFYDGDMFIDWAHTVRAAGITVPIVPGIMPIQTWNGFLRAATAVAKTIIPQSYLDALEPYKNNDEKVREIGTKLVADMCRKILAAPIGVQGLHFYTMNLERGTRLLLEELHLVPRIETLKPLPWRQSLTPARRSETIRPIFWANRTKSYLSRTEDWDEYPNGRFGDSRSPAYGELDGYGVSLKQTREDAIKLWGHPTTFKEITDLFEKFCLNQLSALPWSDQPVLSETSVIAQQLARINRLGFLTINSQPAVNGERSDDKTFGWGPSNGYVYQKAYLEFFASPELLDALIPHIERDTGITYYITNRRGDLRTNTTSEGPNAVTWGVFPGKEVIQPTIVEAISFMAWKDEAYELGHQWAKVYEPGSPSRKIISDIVDNALLVNIVQNDFHSPDNIFEPFFKLEEEFSTRRTITANDHALITNGHAN</sequence>
<dbReference type="GO" id="GO:0071949">
    <property type="term" value="F:FAD binding"/>
    <property type="evidence" value="ECO:0007669"/>
    <property type="project" value="TreeGrafter"/>
</dbReference>
<reference evidence="10" key="1">
    <citation type="journal article" date="2022" name="New Phytol.">
        <title>Evolutionary transition to the ectomycorrhizal habit in the genomes of a hyperdiverse lineage of mushroom-forming fungi.</title>
        <authorList>
            <person name="Looney B."/>
            <person name="Miyauchi S."/>
            <person name="Morin E."/>
            <person name="Drula E."/>
            <person name="Courty P.E."/>
            <person name="Kohler A."/>
            <person name="Kuo A."/>
            <person name="LaButti K."/>
            <person name="Pangilinan J."/>
            <person name="Lipzen A."/>
            <person name="Riley R."/>
            <person name="Andreopoulos W."/>
            <person name="He G."/>
            <person name="Johnson J."/>
            <person name="Nolan M."/>
            <person name="Tritt A."/>
            <person name="Barry K.W."/>
            <person name="Grigoriev I.V."/>
            <person name="Nagy L.G."/>
            <person name="Hibbett D."/>
            <person name="Henrissat B."/>
            <person name="Matheny P.B."/>
            <person name="Labbe J."/>
            <person name="Martin F.M."/>
        </authorList>
    </citation>
    <scope>NUCLEOTIDE SEQUENCE</scope>
    <source>
        <strain evidence="10">BPL690</strain>
    </source>
</reference>
<comment type="pathway">
    <text evidence="2 8">One-carbon metabolism; tetrahydrofolate interconversion.</text>
</comment>
<evidence type="ECO:0000313" key="11">
    <source>
        <dbReference type="Proteomes" id="UP001203297"/>
    </source>
</evidence>
<comment type="similarity">
    <text evidence="3">Belongs to the methylenetetrahydrofolate reductase family.</text>
</comment>
<feature type="domain" description="MTHFR SAM-binding regulatory" evidence="9">
    <location>
        <begin position="305"/>
        <end position="578"/>
    </location>
</feature>
<keyword evidence="6" id="KW-0521">NADP</keyword>
<evidence type="ECO:0000256" key="7">
    <source>
        <dbReference type="ARBA" id="ARBA00023002"/>
    </source>
</evidence>
<dbReference type="GO" id="GO:0005829">
    <property type="term" value="C:cytosol"/>
    <property type="evidence" value="ECO:0007669"/>
    <property type="project" value="TreeGrafter"/>
</dbReference>
<dbReference type="Pfam" id="PF02219">
    <property type="entry name" value="MTHFR"/>
    <property type="match status" value="1"/>
</dbReference>
<dbReference type="Pfam" id="PF21895">
    <property type="entry name" value="MTHFR_C"/>
    <property type="match status" value="1"/>
</dbReference>
<organism evidence="10 11">
    <name type="scientific">Multifurca ochricompacta</name>
    <dbReference type="NCBI Taxonomy" id="376703"/>
    <lineage>
        <taxon>Eukaryota</taxon>
        <taxon>Fungi</taxon>
        <taxon>Dikarya</taxon>
        <taxon>Basidiomycota</taxon>
        <taxon>Agaricomycotina</taxon>
        <taxon>Agaricomycetes</taxon>
        <taxon>Russulales</taxon>
        <taxon>Russulaceae</taxon>
        <taxon>Multifurca</taxon>
    </lineage>
</organism>
<protein>
    <submittedName>
        <fullName evidence="10">Methylenetetrahydrofolate reduct</fullName>
    </submittedName>
</protein>
<dbReference type="CDD" id="cd00537">
    <property type="entry name" value="MTHFR"/>
    <property type="match status" value="1"/>
</dbReference>
<evidence type="ECO:0000256" key="2">
    <source>
        <dbReference type="ARBA" id="ARBA00004777"/>
    </source>
</evidence>
<comment type="cofactor">
    <cofactor evidence="1">
        <name>FAD</name>
        <dbReference type="ChEBI" id="CHEBI:57692"/>
    </cofactor>
</comment>
<evidence type="ECO:0000259" key="9">
    <source>
        <dbReference type="Pfam" id="PF21895"/>
    </source>
</evidence>
<dbReference type="PANTHER" id="PTHR45754">
    <property type="entry name" value="METHYLENETETRAHYDROFOLATE REDUCTASE"/>
    <property type="match status" value="1"/>
</dbReference>
<dbReference type="GO" id="GO:0035999">
    <property type="term" value="P:tetrahydrofolate interconversion"/>
    <property type="evidence" value="ECO:0007669"/>
    <property type="project" value="TreeGrafter"/>
</dbReference>
<gene>
    <name evidence="10" type="ORF">B0F90DRAFT_1808573</name>
</gene>
<keyword evidence="4" id="KW-0285">Flavoprotein</keyword>
<evidence type="ECO:0000256" key="8">
    <source>
        <dbReference type="RuleBase" id="RU004254"/>
    </source>
</evidence>
<evidence type="ECO:0000256" key="3">
    <source>
        <dbReference type="ARBA" id="ARBA00006743"/>
    </source>
</evidence>
<keyword evidence="5" id="KW-0274">FAD</keyword>
<proteinExistence type="inferred from homology"/>
<dbReference type="NCBIfam" id="TIGR00677">
    <property type="entry name" value="fadh2_euk"/>
    <property type="match status" value="1"/>
</dbReference>
<dbReference type="Proteomes" id="UP001203297">
    <property type="component" value="Unassembled WGS sequence"/>
</dbReference>
<dbReference type="FunFam" id="3.20.20.220:FF:000002">
    <property type="entry name" value="Methylenetetrahydrofolate reductase"/>
    <property type="match status" value="1"/>
</dbReference>
<accession>A0AAD4QR71</accession>
<dbReference type="EMBL" id="WTXG01000004">
    <property type="protein sequence ID" value="KAI0306060.1"/>
    <property type="molecule type" value="Genomic_DNA"/>
</dbReference>
<comment type="caution">
    <text evidence="10">The sequence shown here is derived from an EMBL/GenBank/DDBJ whole genome shotgun (WGS) entry which is preliminary data.</text>
</comment>
<evidence type="ECO:0000256" key="4">
    <source>
        <dbReference type="ARBA" id="ARBA00022630"/>
    </source>
</evidence>
<dbReference type="GO" id="GO:0004489">
    <property type="term" value="F:methylenetetrahydrofolate reductase [NAD(P)H] activity"/>
    <property type="evidence" value="ECO:0007669"/>
    <property type="project" value="InterPro"/>
</dbReference>
<keyword evidence="11" id="KW-1185">Reference proteome</keyword>
<dbReference type="GO" id="GO:0009086">
    <property type="term" value="P:methionine biosynthetic process"/>
    <property type="evidence" value="ECO:0007669"/>
    <property type="project" value="TreeGrafter"/>
</dbReference>
<keyword evidence="7" id="KW-0560">Oxidoreductase</keyword>
<dbReference type="PANTHER" id="PTHR45754:SF3">
    <property type="entry name" value="METHYLENETETRAHYDROFOLATE REDUCTASE (NADPH)"/>
    <property type="match status" value="1"/>
</dbReference>
<dbReference type="SUPFAM" id="SSF51730">
    <property type="entry name" value="FAD-linked oxidoreductase"/>
    <property type="match status" value="1"/>
</dbReference>
<dbReference type="Gene3D" id="3.20.20.220">
    <property type="match status" value="1"/>
</dbReference>
<evidence type="ECO:0000313" key="10">
    <source>
        <dbReference type="EMBL" id="KAI0306060.1"/>
    </source>
</evidence>
<dbReference type="InterPro" id="IPR003171">
    <property type="entry name" value="Mehydrof_redctse-like"/>
</dbReference>
<evidence type="ECO:0000256" key="6">
    <source>
        <dbReference type="ARBA" id="ARBA00022857"/>
    </source>
</evidence>
<name>A0AAD4QR71_9AGAM</name>
<evidence type="ECO:0000256" key="5">
    <source>
        <dbReference type="ARBA" id="ARBA00022827"/>
    </source>
</evidence>
<dbReference type="AlphaFoldDB" id="A0AAD4QR71"/>
<dbReference type="InterPro" id="IPR029041">
    <property type="entry name" value="FAD-linked_oxidoreductase-like"/>
</dbReference>
<dbReference type="InterPro" id="IPR004621">
    <property type="entry name" value="Fadh2_euk"/>
</dbReference>
<dbReference type="InterPro" id="IPR053806">
    <property type="entry name" value="MTHFR_C"/>
</dbReference>
<evidence type="ECO:0000256" key="1">
    <source>
        <dbReference type="ARBA" id="ARBA00001974"/>
    </source>
</evidence>